<evidence type="ECO:0000313" key="2">
    <source>
        <dbReference type="Proteomes" id="UP000351155"/>
    </source>
</evidence>
<proteinExistence type="predicted"/>
<organism evidence="1 2">
    <name type="scientific">Enterobacter cancerogenus</name>
    <dbReference type="NCBI Taxonomy" id="69218"/>
    <lineage>
        <taxon>Bacteria</taxon>
        <taxon>Pseudomonadati</taxon>
        <taxon>Pseudomonadota</taxon>
        <taxon>Gammaproteobacteria</taxon>
        <taxon>Enterobacterales</taxon>
        <taxon>Enterobacteriaceae</taxon>
        <taxon>Enterobacter</taxon>
        <taxon>Enterobacter cloacae complex</taxon>
    </lineage>
</organism>
<dbReference type="EMBL" id="CAADIW010000050">
    <property type="protein sequence ID" value="VFS41100.1"/>
    <property type="molecule type" value="Genomic_DNA"/>
</dbReference>
<reference evidence="1 2" key="1">
    <citation type="submission" date="2019-03" db="EMBL/GenBank/DDBJ databases">
        <authorList>
            <consortium name="Pathogen Informatics"/>
        </authorList>
    </citation>
    <scope>NUCLEOTIDE SEQUENCE [LARGE SCALE GENOMIC DNA]</scope>
    <source>
        <strain evidence="1 2">NCTC12126</strain>
    </source>
</reference>
<name>A0A484YXT5_9ENTR</name>
<protein>
    <submittedName>
        <fullName evidence="1">Uncharacterized protein</fullName>
    </submittedName>
</protein>
<accession>A0A484YXT5</accession>
<dbReference type="Proteomes" id="UP000351155">
    <property type="component" value="Unassembled WGS sequence"/>
</dbReference>
<gene>
    <name evidence="1" type="ORF">NCTC12126_04421</name>
</gene>
<evidence type="ECO:0000313" key="1">
    <source>
        <dbReference type="EMBL" id="VFS41100.1"/>
    </source>
</evidence>
<sequence length="43" mass="4628">MSGAFVPVSILYPAFNIDVNLLDHDVSRNNFFPPGGGNIFFGA</sequence>
<dbReference type="AlphaFoldDB" id="A0A484YXT5"/>